<feature type="compositionally biased region" description="Low complexity" evidence="3">
    <location>
        <begin position="104"/>
        <end position="121"/>
    </location>
</feature>
<feature type="compositionally biased region" description="Low complexity" evidence="3">
    <location>
        <begin position="130"/>
        <end position="156"/>
    </location>
</feature>
<comment type="caution">
    <text evidence="4">The sequence shown here is derived from an EMBL/GenBank/DDBJ whole genome shotgun (WGS) entry which is preliminary data.</text>
</comment>
<organism evidence="4 5">
    <name type="scientific">Linum tenue</name>
    <dbReference type="NCBI Taxonomy" id="586396"/>
    <lineage>
        <taxon>Eukaryota</taxon>
        <taxon>Viridiplantae</taxon>
        <taxon>Streptophyta</taxon>
        <taxon>Embryophyta</taxon>
        <taxon>Tracheophyta</taxon>
        <taxon>Spermatophyta</taxon>
        <taxon>Magnoliopsida</taxon>
        <taxon>eudicotyledons</taxon>
        <taxon>Gunneridae</taxon>
        <taxon>Pentapetalae</taxon>
        <taxon>rosids</taxon>
        <taxon>fabids</taxon>
        <taxon>Malpighiales</taxon>
        <taxon>Linaceae</taxon>
        <taxon>Linum</taxon>
    </lineage>
</organism>
<keyword evidence="5" id="KW-1185">Reference proteome</keyword>
<reference evidence="4" key="1">
    <citation type="submission" date="2022-08" db="EMBL/GenBank/DDBJ databases">
        <authorList>
            <person name="Gutierrez-Valencia J."/>
        </authorList>
    </citation>
    <scope>NUCLEOTIDE SEQUENCE</scope>
</reference>
<dbReference type="GO" id="GO:0006950">
    <property type="term" value="P:response to stress"/>
    <property type="evidence" value="ECO:0007669"/>
    <property type="project" value="UniProtKB-ARBA"/>
</dbReference>
<evidence type="ECO:0008006" key="6">
    <source>
        <dbReference type="Google" id="ProtNLM"/>
    </source>
</evidence>
<dbReference type="GO" id="GO:0005634">
    <property type="term" value="C:nucleus"/>
    <property type="evidence" value="ECO:0007669"/>
    <property type="project" value="UniProtKB-SubCell"/>
</dbReference>
<evidence type="ECO:0000256" key="1">
    <source>
        <dbReference type="ARBA" id="ARBA00004123"/>
    </source>
</evidence>
<evidence type="ECO:0000313" key="4">
    <source>
        <dbReference type="EMBL" id="CAI0425622.1"/>
    </source>
</evidence>
<dbReference type="PANTHER" id="PTHR33172">
    <property type="entry name" value="OS08G0516900 PROTEIN"/>
    <property type="match status" value="1"/>
</dbReference>
<name>A0AAV0KTM2_9ROSI</name>
<dbReference type="InterPro" id="IPR051992">
    <property type="entry name" value="OxStress_Response_Reg"/>
</dbReference>
<dbReference type="PANTHER" id="PTHR33172:SF29">
    <property type="entry name" value="OS06G0559400 PROTEIN"/>
    <property type="match status" value="1"/>
</dbReference>
<accession>A0AAV0KTM2</accession>
<sequence>MYVCSPGAFFQASNHTLLILSFQYREFPLFFFFPSSIWFHSIIQKKEIMGEVAGNSHGDQQHVMVMGGLRLTKEKKRWAMEEDKFFESRSALHGGNKKEEQPTSSQSSIGSPSLDTSSSCFSDDDDDEASSSSCSPTASASSSNSSSSSTLAAKNSVMNENDDDDNNRSPLYELSELMSQLPIKRGLSRFYDGKSQSFTSLGSVQSLEDLVKRVPSGRILKMKSKCKSFCWGLERQKKHCYGPKPAISKKGGGSSSRVSCFSSLAKTPSSPAVQHQATYLL</sequence>
<dbReference type="EMBL" id="CAMGYJ010000005">
    <property type="protein sequence ID" value="CAI0425622.1"/>
    <property type="molecule type" value="Genomic_DNA"/>
</dbReference>
<protein>
    <recommendedName>
        <fullName evidence="6">Oxidative stress 3</fullName>
    </recommendedName>
</protein>
<evidence type="ECO:0000313" key="5">
    <source>
        <dbReference type="Proteomes" id="UP001154282"/>
    </source>
</evidence>
<evidence type="ECO:0000256" key="2">
    <source>
        <dbReference type="ARBA" id="ARBA00023242"/>
    </source>
</evidence>
<dbReference type="AlphaFoldDB" id="A0AAV0KTM2"/>
<feature type="region of interest" description="Disordered" evidence="3">
    <location>
        <begin position="89"/>
        <end position="170"/>
    </location>
</feature>
<keyword evidence="2" id="KW-0539">Nucleus</keyword>
<proteinExistence type="predicted"/>
<gene>
    <name evidence="4" type="ORF">LITE_LOCUS20477</name>
</gene>
<evidence type="ECO:0000256" key="3">
    <source>
        <dbReference type="SAM" id="MobiDB-lite"/>
    </source>
</evidence>
<comment type="subcellular location">
    <subcellularLocation>
        <location evidence="1">Nucleus</location>
    </subcellularLocation>
</comment>
<dbReference type="Proteomes" id="UP001154282">
    <property type="component" value="Unassembled WGS sequence"/>
</dbReference>